<feature type="signal peptide" evidence="1">
    <location>
        <begin position="1"/>
        <end position="28"/>
    </location>
</feature>
<reference evidence="2 3" key="1">
    <citation type="submission" date="2021-12" db="EMBL/GenBank/DDBJ databases">
        <title>Discovery of the Pendulisporaceae a myxobacterial family with distinct sporulation behavior and unique specialized metabolism.</title>
        <authorList>
            <person name="Garcia R."/>
            <person name="Popoff A."/>
            <person name="Bader C.D."/>
            <person name="Loehr J."/>
            <person name="Walesch S."/>
            <person name="Walt C."/>
            <person name="Boldt J."/>
            <person name="Bunk B."/>
            <person name="Haeckl F.J.F.P.J."/>
            <person name="Gunesch A.P."/>
            <person name="Birkelbach J."/>
            <person name="Nuebel U."/>
            <person name="Pietschmann T."/>
            <person name="Bach T."/>
            <person name="Mueller R."/>
        </authorList>
    </citation>
    <scope>NUCLEOTIDE SEQUENCE [LARGE SCALE GENOMIC DNA]</scope>
    <source>
        <strain evidence="2 3">MSr11954</strain>
    </source>
</reference>
<dbReference type="RefSeq" id="WP_394827706.1">
    <property type="nucleotide sequence ID" value="NZ_CP089984.1"/>
</dbReference>
<accession>A0ABZ2M491</accession>
<name>A0ABZ2M491_9BACT</name>
<dbReference type="EMBL" id="CP089984">
    <property type="protein sequence ID" value="WXB18066.1"/>
    <property type="molecule type" value="Genomic_DNA"/>
</dbReference>
<keyword evidence="1" id="KW-0732">Signal</keyword>
<gene>
    <name evidence="2" type="ORF">LZC94_12495</name>
</gene>
<proteinExistence type="predicted"/>
<sequence length="237" mass="24764">MNSRHGVAAAVAVLLTGAISLESSPAVADDAPANAAPAAGDAGACDAWQIEYEVNATVEISDTTMGAGDGKFPNGPGKVVLRFENRGGQPGGNVSLLDYEMKDNFTVVSHALMWEARVTADTISRTTKNTCGASAEGVLDGRTLRWSGPWRGMRSDGAVICQGGLCGKFGAPPSGRSPMHVPPHSVSFKSFDYSPDLKTFGMGYSIVSQQSSPSQTSRIALAGRERKRSCVTVKPCP</sequence>
<evidence type="ECO:0000313" key="2">
    <source>
        <dbReference type="EMBL" id="WXB18066.1"/>
    </source>
</evidence>
<evidence type="ECO:0000256" key="1">
    <source>
        <dbReference type="SAM" id="SignalP"/>
    </source>
</evidence>
<protein>
    <submittedName>
        <fullName evidence="2">Uncharacterized protein</fullName>
    </submittedName>
</protein>
<keyword evidence="3" id="KW-1185">Reference proteome</keyword>
<organism evidence="2 3">
    <name type="scientific">Pendulispora albinea</name>
    <dbReference type="NCBI Taxonomy" id="2741071"/>
    <lineage>
        <taxon>Bacteria</taxon>
        <taxon>Pseudomonadati</taxon>
        <taxon>Myxococcota</taxon>
        <taxon>Myxococcia</taxon>
        <taxon>Myxococcales</taxon>
        <taxon>Sorangiineae</taxon>
        <taxon>Pendulisporaceae</taxon>
        <taxon>Pendulispora</taxon>
    </lineage>
</organism>
<feature type="chain" id="PRO_5046645935" evidence="1">
    <location>
        <begin position="29"/>
        <end position="237"/>
    </location>
</feature>
<dbReference type="Proteomes" id="UP001370348">
    <property type="component" value="Chromosome"/>
</dbReference>
<evidence type="ECO:0000313" key="3">
    <source>
        <dbReference type="Proteomes" id="UP001370348"/>
    </source>
</evidence>